<evidence type="ECO:0000313" key="1">
    <source>
        <dbReference type="EMBL" id="NLR18302.1"/>
    </source>
</evidence>
<keyword evidence="1" id="KW-0808">Transferase</keyword>
<dbReference type="GO" id="GO:0008168">
    <property type="term" value="F:methyltransferase activity"/>
    <property type="evidence" value="ECO:0007669"/>
    <property type="project" value="UniProtKB-KW"/>
</dbReference>
<gene>
    <name evidence="1" type="ORF">HC026_05100</name>
</gene>
<evidence type="ECO:0000313" key="2">
    <source>
        <dbReference type="Proteomes" id="UP000763447"/>
    </source>
</evidence>
<accession>A0ABX1KWL4</accession>
<dbReference type="GO" id="GO:0032259">
    <property type="term" value="P:methylation"/>
    <property type="evidence" value="ECO:0007669"/>
    <property type="project" value="UniProtKB-KW"/>
</dbReference>
<reference evidence="1 2" key="1">
    <citation type="submission" date="2020-04" db="EMBL/GenBank/DDBJ databases">
        <title>A novel species of genus Lactobacillus that was isolated from fermented food Zha-chili.</title>
        <authorList>
            <person name="Zhang Z."/>
        </authorList>
    </citation>
    <scope>NUCLEOTIDE SEQUENCE [LARGE SCALE GENOMIC DNA]</scope>
    <source>
        <strain evidence="2">HBUAS51383</strain>
    </source>
</reference>
<name>A0ABX1KWL4_9LACO</name>
<proteinExistence type="predicted"/>
<organism evidence="1 2">
    <name type="scientific">Secundilactobacillus angelensis</name>
    <dbReference type="NCBI Taxonomy" id="2722706"/>
    <lineage>
        <taxon>Bacteria</taxon>
        <taxon>Bacillati</taxon>
        <taxon>Bacillota</taxon>
        <taxon>Bacilli</taxon>
        <taxon>Lactobacillales</taxon>
        <taxon>Lactobacillaceae</taxon>
        <taxon>Secundilactobacillus</taxon>
    </lineage>
</organism>
<protein>
    <submittedName>
        <fullName evidence="1">N-6 DNA methylase</fullName>
    </submittedName>
</protein>
<dbReference type="EMBL" id="JAAXLJ010000006">
    <property type="protein sequence ID" value="NLR18302.1"/>
    <property type="molecule type" value="Genomic_DNA"/>
</dbReference>
<sequence>MHENDLIALIAEGGAEEAILEVLLDYDLLKFKKTQLLNEEVLRTRSASQFQKRYLDHDFGPNQQVYIYRILDSRRETFKLSKAYQYKVSGVTNLYTTPEIEMLFVVYFDKFKEFQKSKLKPSQFIRQFYQKQIGNIKSKDVVYDFWSRNPEDLVSTIKKYVRLTSNPKEFSLMALLKDEYK</sequence>
<keyword evidence="1" id="KW-0489">Methyltransferase</keyword>
<keyword evidence="2" id="KW-1185">Reference proteome</keyword>
<dbReference type="Proteomes" id="UP000763447">
    <property type="component" value="Unassembled WGS sequence"/>
</dbReference>
<comment type="caution">
    <text evidence="1">The sequence shown here is derived from an EMBL/GenBank/DDBJ whole genome shotgun (WGS) entry which is preliminary data.</text>
</comment>
<dbReference type="RefSeq" id="WP_168924912.1">
    <property type="nucleotide sequence ID" value="NZ_JAAXLJ010000006.1"/>
</dbReference>